<feature type="compositionally biased region" description="Low complexity" evidence="1">
    <location>
        <begin position="406"/>
        <end position="422"/>
    </location>
</feature>
<feature type="compositionally biased region" description="Low complexity" evidence="1">
    <location>
        <begin position="235"/>
        <end position="246"/>
    </location>
</feature>
<feature type="region of interest" description="Disordered" evidence="1">
    <location>
        <begin position="457"/>
        <end position="538"/>
    </location>
</feature>
<dbReference type="GeneID" id="93649384"/>
<protein>
    <submittedName>
        <fullName evidence="2">Uncharacterized protein</fullName>
    </submittedName>
</protein>
<organism evidence="2 3">
    <name type="scientific">Candida metapsilosis</name>
    <dbReference type="NCBI Taxonomy" id="273372"/>
    <lineage>
        <taxon>Eukaryota</taxon>
        <taxon>Fungi</taxon>
        <taxon>Dikarya</taxon>
        <taxon>Ascomycota</taxon>
        <taxon>Saccharomycotina</taxon>
        <taxon>Pichiomycetes</taxon>
        <taxon>Debaryomycetaceae</taxon>
        <taxon>Candida/Lodderomyces clade</taxon>
        <taxon>Candida</taxon>
    </lineage>
</organism>
<comment type="caution">
    <text evidence="2">The sequence shown here is derived from an EMBL/GenBank/DDBJ whole genome shotgun (WGS) entry which is preliminary data.</text>
</comment>
<feature type="compositionally biased region" description="Polar residues" evidence="1">
    <location>
        <begin position="515"/>
        <end position="537"/>
    </location>
</feature>
<evidence type="ECO:0000313" key="2">
    <source>
        <dbReference type="EMBL" id="KAG5421663.1"/>
    </source>
</evidence>
<feature type="region of interest" description="Disordered" evidence="1">
    <location>
        <begin position="53"/>
        <end position="294"/>
    </location>
</feature>
<feature type="region of interest" description="Disordered" evidence="1">
    <location>
        <begin position="364"/>
        <end position="443"/>
    </location>
</feature>
<feature type="compositionally biased region" description="Polar residues" evidence="1">
    <location>
        <begin position="68"/>
        <end position="98"/>
    </location>
</feature>
<evidence type="ECO:0000256" key="1">
    <source>
        <dbReference type="SAM" id="MobiDB-lite"/>
    </source>
</evidence>
<evidence type="ECO:0000313" key="3">
    <source>
        <dbReference type="Proteomes" id="UP000669133"/>
    </source>
</evidence>
<reference evidence="2 3" key="1">
    <citation type="submission" date="2020-12" db="EMBL/GenBank/DDBJ databases">
        <title>Effect of drift, selection, and recombination on the evolution of hybrid genomes in Candida yeast pathogens.</title>
        <authorList>
            <person name="Mixao V."/>
            <person name="Ksiezopolska E."/>
            <person name="Saus E."/>
            <person name="Boekhout T."/>
            <person name="Gacser A."/>
            <person name="Gabaldon T."/>
        </authorList>
    </citation>
    <scope>NUCLEOTIDE SEQUENCE [LARGE SCALE GENOMIC DNA]</scope>
    <source>
        <strain evidence="2 3">BP57</strain>
    </source>
</reference>
<dbReference type="Proteomes" id="UP000669133">
    <property type="component" value="Unassembled WGS sequence"/>
</dbReference>
<feature type="compositionally biased region" description="Basic and acidic residues" evidence="1">
    <location>
        <begin position="209"/>
        <end position="230"/>
    </location>
</feature>
<sequence>MVLNIFQKREIDPATATTIANSTHDELQNTINYSNQQQQTSVRPRADYTTLLPLPRLQNSPPPVTKEPQPQKSSSCFPSNASRRRTYISNRINLPSANKSGSTSPPTKSTSKIPVISESTEHCTPNPPTNTPANNAIHASTATTNSSHNNTPTHSPDLANKSNLKRGASPKESEIAKKTQISNEVLNQRRARRMRARSKPSATKVTTRRQQERRNSIASRESRESGEQKRRVPGSSESLSSQSKASSGHESAKLTKQQQQMRSMIEQEHKRNNMHSSRPVHSDQTPKPRFSLPYPVNDEIISIIITDEVDEPEESTQRQISEVAQTTFPQLSIEEEETEFPAGFEPISNTRNFRVGNIPTSYTYSTTHSPIMEEETGTPRESQRSEFNPITPRNHRNEVHNDTLQLLTGGSESSSHSTSQQHLRPSPMQPTASEQSTDRPTTDDFVISGTEAVACILERTGSTAQGSRRGQRYQEMRRRQQRGHTRPSPEEPIQQQTSSGSNGAARTINNDHHSLNTNSNANTSPSLQQHLTSLSRHSTIEDTRARIIARLNQRIDPSMYPTTTNSHHNQEEEAPPPLDEYAHLHRDPPSTPPYRERLHKKVDLISFDPRYVTPVLRINKKLIRTPTNLRKTIRKLIQLKIVPEEIDLWKIDRIDDGQFYHVLPQLLNGEDTQEEIRAMSDAVRVARERTELEFEQEIQRAIAISMEEQTQRQLFHGFRYNGPRRGQQEEGAMGAQEQEQEEEEEEDYDDASGSTEDTSAINDVFINVDDALRVWQEQRNDDHYFQPHIMPGSFDYLLPARANSSASSYMTAV</sequence>
<feature type="region of interest" description="Disordered" evidence="1">
    <location>
        <begin position="719"/>
        <end position="758"/>
    </location>
</feature>
<name>A0A8H7ZH56_9ASCO</name>
<feature type="region of interest" description="Disordered" evidence="1">
    <location>
        <begin position="554"/>
        <end position="595"/>
    </location>
</feature>
<feature type="compositionally biased region" description="Polar residues" evidence="1">
    <location>
        <begin position="493"/>
        <end position="508"/>
    </location>
</feature>
<dbReference type="AlphaFoldDB" id="A0A8H7ZH56"/>
<feature type="compositionally biased region" description="Acidic residues" evidence="1">
    <location>
        <begin position="738"/>
        <end position="750"/>
    </location>
</feature>
<feature type="compositionally biased region" description="Low complexity" evidence="1">
    <location>
        <begin position="99"/>
        <end position="114"/>
    </location>
</feature>
<dbReference type="InterPro" id="IPR003903">
    <property type="entry name" value="UIM_dom"/>
</dbReference>
<dbReference type="EMBL" id="JAEOAQ010000001">
    <property type="protein sequence ID" value="KAG5421663.1"/>
    <property type="molecule type" value="Genomic_DNA"/>
</dbReference>
<feature type="compositionally biased region" description="Low complexity" evidence="1">
    <location>
        <begin position="131"/>
        <end position="155"/>
    </location>
</feature>
<dbReference type="OrthoDB" id="4025539at2759"/>
<accession>A0A8H7ZH56</accession>
<keyword evidence="3" id="KW-1185">Reference proteome</keyword>
<dbReference type="RefSeq" id="XP_067550779.1">
    <property type="nucleotide sequence ID" value="XM_067695153.1"/>
</dbReference>
<proteinExistence type="predicted"/>
<gene>
    <name evidence="2" type="ORF">I9W82_000755</name>
</gene>
<dbReference type="PROSITE" id="PS50330">
    <property type="entry name" value="UIM"/>
    <property type="match status" value="1"/>
</dbReference>
<feature type="compositionally biased region" description="Basic residues" evidence="1">
    <location>
        <begin position="189"/>
        <end position="198"/>
    </location>
</feature>